<protein>
    <submittedName>
        <fullName evidence="6">Type 1 fimbrial protein</fullName>
    </submittedName>
</protein>
<dbReference type="OrthoDB" id="7030999at2"/>
<evidence type="ECO:0000256" key="4">
    <source>
        <dbReference type="ARBA" id="ARBA00023263"/>
    </source>
</evidence>
<dbReference type="SUPFAM" id="SSF49401">
    <property type="entry name" value="Bacterial adhesins"/>
    <property type="match status" value="1"/>
</dbReference>
<organism evidence="6 7">
    <name type="scientific">Jejubacter calystegiae</name>
    <dbReference type="NCBI Taxonomy" id="2579935"/>
    <lineage>
        <taxon>Bacteria</taxon>
        <taxon>Pseudomonadati</taxon>
        <taxon>Pseudomonadota</taxon>
        <taxon>Gammaproteobacteria</taxon>
        <taxon>Enterobacterales</taxon>
        <taxon>Enterobacteriaceae</taxon>
        <taxon>Jejubacter</taxon>
    </lineage>
</organism>
<dbReference type="PANTHER" id="PTHR33420">
    <property type="entry name" value="FIMBRIAL SUBUNIT ELFA-RELATED"/>
    <property type="match status" value="1"/>
</dbReference>
<accession>A0A4P8YPF8</accession>
<comment type="similarity">
    <text evidence="2">Belongs to the fimbrial protein family.</text>
</comment>
<sequence>MKKTLLAAALASGVFGTQALAADGTIYFEGKLTATTCDITVDGQASPATVVLPEVSTSLLQTLGETTADTGFSIELANCTGVTSTSTAAAFFENGSTVDTTTYNLLNTDEGVTDGATNVQLQLLDQQTEQPLQVGNTSQTTNTTRIDMSSGSASLPYTVRYYAMGATTPGTVKSQVNFSIDYE</sequence>
<evidence type="ECO:0000256" key="2">
    <source>
        <dbReference type="ARBA" id="ARBA00006671"/>
    </source>
</evidence>
<dbReference type="KEGG" id="izh:FEM41_18505"/>
<feature type="chain" id="PRO_5020754924" evidence="5">
    <location>
        <begin position="22"/>
        <end position="183"/>
    </location>
</feature>
<proteinExistence type="inferred from homology"/>
<dbReference type="InterPro" id="IPR050263">
    <property type="entry name" value="Bact_Fimbrial_Adh_Pro"/>
</dbReference>
<feature type="signal peptide" evidence="5">
    <location>
        <begin position="1"/>
        <end position="21"/>
    </location>
</feature>
<dbReference type="Gene3D" id="2.60.40.1090">
    <property type="entry name" value="Fimbrial-type adhesion domain"/>
    <property type="match status" value="1"/>
</dbReference>
<dbReference type="InterPro" id="IPR036937">
    <property type="entry name" value="Adhesion_dom_fimbrial_sf"/>
</dbReference>
<keyword evidence="4" id="KW-0281">Fimbrium</keyword>
<name>A0A4P8YPF8_9ENTR</name>
<dbReference type="EMBL" id="CP040428">
    <property type="protein sequence ID" value="QCT22749.1"/>
    <property type="molecule type" value="Genomic_DNA"/>
</dbReference>
<evidence type="ECO:0000256" key="5">
    <source>
        <dbReference type="SAM" id="SignalP"/>
    </source>
</evidence>
<evidence type="ECO:0000313" key="6">
    <source>
        <dbReference type="EMBL" id="QCT22749.1"/>
    </source>
</evidence>
<reference evidence="6 7" key="1">
    <citation type="submission" date="2019-05" db="EMBL/GenBank/DDBJ databases">
        <title>Complete genome sequence of Izhakiella calystegiae KSNA2, an endophyte isolated from beach morning glory (Calystegia soldanella).</title>
        <authorList>
            <person name="Jiang L."/>
            <person name="Jeong J.C."/>
            <person name="Kim C.Y."/>
            <person name="Kim D.H."/>
            <person name="Kim S.W."/>
            <person name="Lee j."/>
        </authorList>
    </citation>
    <scope>NUCLEOTIDE SEQUENCE [LARGE SCALE GENOMIC DNA]</scope>
    <source>
        <strain evidence="6 7">KSNA2</strain>
    </source>
</reference>
<dbReference type="Pfam" id="PF16970">
    <property type="entry name" value="FimA"/>
    <property type="match status" value="1"/>
</dbReference>
<dbReference type="Proteomes" id="UP000302163">
    <property type="component" value="Chromosome"/>
</dbReference>
<evidence type="ECO:0000256" key="1">
    <source>
        <dbReference type="ARBA" id="ARBA00004561"/>
    </source>
</evidence>
<dbReference type="GO" id="GO:0009289">
    <property type="term" value="C:pilus"/>
    <property type="evidence" value="ECO:0007669"/>
    <property type="project" value="UniProtKB-SubCell"/>
</dbReference>
<dbReference type="AlphaFoldDB" id="A0A4P8YPF8"/>
<evidence type="ECO:0000256" key="3">
    <source>
        <dbReference type="ARBA" id="ARBA00022729"/>
    </source>
</evidence>
<keyword evidence="3 5" id="KW-0732">Signal</keyword>
<gene>
    <name evidence="6" type="ORF">FEM41_18505</name>
</gene>
<keyword evidence="7" id="KW-1185">Reference proteome</keyword>
<dbReference type="InterPro" id="IPR039458">
    <property type="entry name" value="FimA-like"/>
</dbReference>
<dbReference type="GO" id="GO:0043709">
    <property type="term" value="P:cell adhesion involved in single-species biofilm formation"/>
    <property type="evidence" value="ECO:0007669"/>
    <property type="project" value="TreeGrafter"/>
</dbReference>
<comment type="subcellular location">
    <subcellularLocation>
        <location evidence="1">Fimbrium</location>
    </subcellularLocation>
</comment>
<dbReference type="PANTHER" id="PTHR33420:SF3">
    <property type="entry name" value="FIMBRIAL SUBUNIT ELFA"/>
    <property type="match status" value="1"/>
</dbReference>
<dbReference type="InterPro" id="IPR008966">
    <property type="entry name" value="Adhesion_dom_sf"/>
</dbReference>
<evidence type="ECO:0000313" key="7">
    <source>
        <dbReference type="Proteomes" id="UP000302163"/>
    </source>
</evidence>